<feature type="transmembrane region" description="Helical" evidence="1">
    <location>
        <begin position="34"/>
        <end position="54"/>
    </location>
</feature>
<dbReference type="EMBL" id="BMAV01022975">
    <property type="protein sequence ID" value="GFY78396.1"/>
    <property type="molecule type" value="Genomic_DNA"/>
</dbReference>
<keyword evidence="3" id="KW-1185">Reference proteome</keyword>
<dbReference type="AlphaFoldDB" id="A0A8X7CRR3"/>
<proteinExistence type="predicted"/>
<protein>
    <submittedName>
        <fullName evidence="2">Platelet glycoprotein V</fullName>
    </submittedName>
</protein>
<sequence length="95" mass="10613">MKCGFHWSRTSWRSLLYKEMYVIKKCVVTENLKMLVFNSLKIFIFGLFVIPFVAGQNGSSTIAPTVTTTDLCNTSITALVEGTVETILKNVFATP</sequence>
<keyword evidence="1" id="KW-0472">Membrane</keyword>
<reference evidence="2" key="1">
    <citation type="submission" date="2020-08" db="EMBL/GenBank/DDBJ databases">
        <title>Multicomponent nature underlies the extraordinary mechanical properties of spider dragline silk.</title>
        <authorList>
            <person name="Kono N."/>
            <person name="Nakamura H."/>
            <person name="Mori M."/>
            <person name="Yoshida Y."/>
            <person name="Ohtoshi R."/>
            <person name="Malay A.D."/>
            <person name="Moran D.A.P."/>
            <person name="Tomita M."/>
            <person name="Numata K."/>
            <person name="Arakawa K."/>
        </authorList>
    </citation>
    <scope>NUCLEOTIDE SEQUENCE</scope>
</reference>
<gene>
    <name evidence="2" type="primary">NCL1_40409</name>
    <name evidence="2" type="ORF">TNIN_49891</name>
</gene>
<comment type="caution">
    <text evidence="2">The sequence shown here is derived from an EMBL/GenBank/DDBJ whole genome shotgun (WGS) entry which is preliminary data.</text>
</comment>
<evidence type="ECO:0000313" key="2">
    <source>
        <dbReference type="EMBL" id="GFY78396.1"/>
    </source>
</evidence>
<keyword evidence="1" id="KW-1133">Transmembrane helix</keyword>
<dbReference type="Proteomes" id="UP000886998">
    <property type="component" value="Unassembled WGS sequence"/>
</dbReference>
<accession>A0A8X7CRR3</accession>
<keyword evidence="1" id="KW-0812">Transmembrane</keyword>
<name>A0A8X7CRR3_9ARAC</name>
<evidence type="ECO:0000256" key="1">
    <source>
        <dbReference type="SAM" id="Phobius"/>
    </source>
</evidence>
<organism evidence="2 3">
    <name type="scientific">Trichonephila inaurata madagascariensis</name>
    <dbReference type="NCBI Taxonomy" id="2747483"/>
    <lineage>
        <taxon>Eukaryota</taxon>
        <taxon>Metazoa</taxon>
        <taxon>Ecdysozoa</taxon>
        <taxon>Arthropoda</taxon>
        <taxon>Chelicerata</taxon>
        <taxon>Arachnida</taxon>
        <taxon>Araneae</taxon>
        <taxon>Araneomorphae</taxon>
        <taxon>Entelegynae</taxon>
        <taxon>Araneoidea</taxon>
        <taxon>Nephilidae</taxon>
        <taxon>Trichonephila</taxon>
        <taxon>Trichonephila inaurata</taxon>
    </lineage>
</organism>
<evidence type="ECO:0000313" key="3">
    <source>
        <dbReference type="Proteomes" id="UP000886998"/>
    </source>
</evidence>